<evidence type="ECO:0000256" key="3">
    <source>
        <dbReference type="ARBA" id="ARBA00022801"/>
    </source>
</evidence>
<dbReference type="Pfam" id="PF00135">
    <property type="entry name" value="COesterase"/>
    <property type="match status" value="1"/>
</dbReference>
<keyword evidence="7" id="KW-1185">Reference proteome</keyword>
<dbReference type="EC" id="3.1.1.-" evidence="4"/>
<feature type="chain" id="PRO_5044975782" description="Carboxylic ester hydrolase" evidence="4">
    <location>
        <begin position="17"/>
        <end position="586"/>
    </location>
</feature>
<evidence type="ECO:0000313" key="7">
    <source>
        <dbReference type="Proteomes" id="UP001164746"/>
    </source>
</evidence>
<dbReference type="InterPro" id="IPR019819">
    <property type="entry name" value="Carboxylesterase_B_CS"/>
</dbReference>
<dbReference type="InterPro" id="IPR051093">
    <property type="entry name" value="Neuroligin/BSAL"/>
</dbReference>
<accession>A0ABY7D7E5</accession>
<reference evidence="6" key="1">
    <citation type="submission" date="2022-11" db="EMBL/GenBank/DDBJ databases">
        <title>Centuries of genome instability and evolution in soft-shell clam transmissible cancer (bioRxiv).</title>
        <authorList>
            <person name="Hart S.F.M."/>
            <person name="Yonemitsu M.A."/>
            <person name="Giersch R.M."/>
            <person name="Beal B.F."/>
            <person name="Arriagada G."/>
            <person name="Davis B.W."/>
            <person name="Ostrander E.A."/>
            <person name="Goff S.P."/>
            <person name="Metzger M.J."/>
        </authorList>
    </citation>
    <scope>NUCLEOTIDE SEQUENCE</scope>
    <source>
        <strain evidence="6">MELC-2E11</strain>
        <tissue evidence="6">Siphon/mantle</tissue>
    </source>
</reference>
<feature type="domain" description="Carboxylesterase type B" evidence="5">
    <location>
        <begin position="17"/>
        <end position="549"/>
    </location>
</feature>
<dbReference type="PROSITE" id="PS00122">
    <property type="entry name" value="CARBOXYLESTERASE_B_1"/>
    <property type="match status" value="1"/>
</dbReference>
<dbReference type="SUPFAM" id="SSF53474">
    <property type="entry name" value="alpha/beta-Hydrolases"/>
    <property type="match status" value="1"/>
</dbReference>
<evidence type="ECO:0000313" key="6">
    <source>
        <dbReference type="EMBL" id="WAQ93592.1"/>
    </source>
</evidence>
<dbReference type="InterPro" id="IPR019826">
    <property type="entry name" value="Carboxylesterase_B_AS"/>
</dbReference>
<comment type="similarity">
    <text evidence="1 4">Belongs to the type-B carboxylesterase/lipase family.</text>
</comment>
<protein>
    <recommendedName>
        <fullName evidence="4">Carboxylic ester hydrolase</fullName>
        <ecNumber evidence="4">3.1.1.-</ecNumber>
    </recommendedName>
</protein>
<name>A0ABY7D7E5_MYAAR</name>
<dbReference type="InterPro" id="IPR002018">
    <property type="entry name" value="CarbesteraseB"/>
</dbReference>
<dbReference type="PROSITE" id="PS00941">
    <property type="entry name" value="CARBOXYLESTERASE_B_2"/>
    <property type="match status" value="1"/>
</dbReference>
<evidence type="ECO:0000256" key="2">
    <source>
        <dbReference type="ARBA" id="ARBA00022729"/>
    </source>
</evidence>
<dbReference type="Gene3D" id="3.40.50.1820">
    <property type="entry name" value="alpha/beta hydrolase"/>
    <property type="match status" value="1"/>
</dbReference>
<evidence type="ECO:0000256" key="1">
    <source>
        <dbReference type="ARBA" id="ARBA00005964"/>
    </source>
</evidence>
<dbReference type="Proteomes" id="UP001164746">
    <property type="component" value="Chromosome 1"/>
</dbReference>
<dbReference type="EMBL" id="CP111012">
    <property type="protein sequence ID" value="WAQ93592.1"/>
    <property type="molecule type" value="Genomic_DNA"/>
</dbReference>
<keyword evidence="2 4" id="KW-0732">Signal</keyword>
<dbReference type="PANTHER" id="PTHR43903">
    <property type="entry name" value="NEUROLIGIN"/>
    <property type="match status" value="1"/>
</dbReference>
<sequence>MKVVILISCCIWLASCEPSVKIKQGVINGKRNKVTFREKQLVVNEFLGVPYAKPPMSELRFQRPQPYGEFQQPIDGTKYGSTCPQFQHKIVKFGTRSTNEDCLFLNVFVPTSKADKEAGFAVMIWIHGGGYVLGDGNMTPGTVLAGYGNVIVVTINYRLGMFGFLNVGDERAKGNMGLWDQRLAVQWVNDNVDAFGGDPSRITIFGESAGSMSVHLQSLYPKNRGLFHNVISESGTATLPFALASDNIPAARILAEQLECSTETNDDIFLCLKTVDTMRFVAVAEAIADNQTLAVVVQFTPSLDGEFIVRNPKETIKMPRSDEMKFMKELNYINGVNGDEGASWVHMLAASQNVSVDDVKVSNADVSMIVPILLMSMFPGQNVHEAVNDLINYEYTNWANPKDARAMFTKIGGDVFFNVPAMDLNLAHANDTNSNTWFYNFLIVPEQRPFPVPNWVTKANHAEEIAFVFGYHYDFGNNLNTTNYQPAEHQLDVSGRVMTYWTNFAKFGDPNGDGPVSWPKYTIEAMQHLIIDVEDSIGQRLYTKEYQFWREIVPALLEAIENGGHAGDSAFKSKMKDACGADGNCG</sequence>
<evidence type="ECO:0000256" key="4">
    <source>
        <dbReference type="RuleBase" id="RU361235"/>
    </source>
</evidence>
<proteinExistence type="inferred from homology"/>
<dbReference type="InterPro" id="IPR029058">
    <property type="entry name" value="AB_hydrolase_fold"/>
</dbReference>
<evidence type="ECO:0000259" key="5">
    <source>
        <dbReference type="Pfam" id="PF00135"/>
    </source>
</evidence>
<feature type="signal peptide" evidence="4">
    <location>
        <begin position="1"/>
        <end position="16"/>
    </location>
</feature>
<keyword evidence="3 4" id="KW-0378">Hydrolase</keyword>
<organism evidence="6 7">
    <name type="scientific">Mya arenaria</name>
    <name type="common">Soft-shell clam</name>
    <dbReference type="NCBI Taxonomy" id="6604"/>
    <lineage>
        <taxon>Eukaryota</taxon>
        <taxon>Metazoa</taxon>
        <taxon>Spiralia</taxon>
        <taxon>Lophotrochozoa</taxon>
        <taxon>Mollusca</taxon>
        <taxon>Bivalvia</taxon>
        <taxon>Autobranchia</taxon>
        <taxon>Heteroconchia</taxon>
        <taxon>Euheterodonta</taxon>
        <taxon>Imparidentia</taxon>
        <taxon>Neoheterodontei</taxon>
        <taxon>Myida</taxon>
        <taxon>Myoidea</taxon>
        <taxon>Myidae</taxon>
        <taxon>Mya</taxon>
    </lineage>
</organism>
<gene>
    <name evidence="6" type="ORF">MAR_006063</name>
</gene>
<dbReference type="PROSITE" id="PS51257">
    <property type="entry name" value="PROKAR_LIPOPROTEIN"/>
    <property type="match status" value="1"/>
</dbReference>